<feature type="transmembrane region" description="Helical" evidence="1">
    <location>
        <begin position="42"/>
        <end position="61"/>
    </location>
</feature>
<evidence type="ECO:0000313" key="3">
    <source>
        <dbReference type="Proteomes" id="UP001501469"/>
    </source>
</evidence>
<sequence>METNTTPVSTTSVGLRYGLLTGLVSIIISFGLFVAHQENSPLKYATFAVLIAGMVLAMNAFKQSNQGFMSFGQGVGIGAVLSAVVGVLSGIFSYVYMNIIDPEVVGRMTEKIRADMEARGGMSDEQIDQAMAMSAKMMNGPIMIVTALLGTILVGVILAMIISAFVKHAQPEFE</sequence>
<dbReference type="InterPro" id="IPR025250">
    <property type="entry name" value="DUF4199"/>
</dbReference>
<dbReference type="RefSeq" id="WP_345053976.1">
    <property type="nucleotide sequence ID" value="NZ_BAABDK010000016.1"/>
</dbReference>
<organism evidence="2 3">
    <name type="scientific">Hymenobacter glaciei</name>
    <dbReference type="NCBI Taxonomy" id="877209"/>
    <lineage>
        <taxon>Bacteria</taxon>
        <taxon>Pseudomonadati</taxon>
        <taxon>Bacteroidota</taxon>
        <taxon>Cytophagia</taxon>
        <taxon>Cytophagales</taxon>
        <taxon>Hymenobacteraceae</taxon>
        <taxon>Hymenobacter</taxon>
    </lineage>
</organism>
<dbReference type="Proteomes" id="UP001501469">
    <property type="component" value="Unassembled WGS sequence"/>
</dbReference>
<proteinExistence type="predicted"/>
<dbReference type="Pfam" id="PF13858">
    <property type="entry name" value="DUF4199"/>
    <property type="match status" value="1"/>
</dbReference>
<evidence type="ECO:0000313" key="2">
    <source>
        <dbReference type="EMBL" id="GAA4036214.1"/>
    </source>
</evidence>
<keyword evidence="1" id="KW-0472">Membrane</keyword>
<dbReference type="EMBL" id="BAABDK010000016">
    <property type="protein sequence ID" value="GAA4036214.1"/>
    <property type="molecule type" value="Genomic_DNA"/>
</dbReference>
<feature type="transmembrane region" description="Helical" evidence="1">
    <location>
        <begin position="142"/>
        <end position="166"/>
    </location>
</feature>
<protein>
    <recommendedName>
        <fullName evidence="4">DUF4199 domain-containing protein</fullName>
    </recommendedName>
</protein>
<accession>A0ABP7U5B4</accession>
<gene>
    <name evidence="2" type="ORF">GCM10022409_21450</name>
</gene>
<evidence type="ECO:0000256" key="1">
    <source>
        <dbReference type="SAM" id="Phobius"/>
    </source>
</evidence>
<name>A0ABP7U5B4_9BACT</name>
<keyword evidence="1" id="KW-0812">Transmembrane</keyword>
<feature type="transmembrane region" description="Helical" evidence="1">
    <location>
        <begin position="73"/>
        <end position="97"/>
    </location>
</feature>
<keyword evidence="3" id="KW-1185">Reference proteome</keyword>
<feature type="transmembrane region" description="Helical" evidence="1">
    <location>
        <begin position="15"/>
        <end position="35"/>
    </location>
</feature>
<reference evidence="3" key="1">
    <citation type="journal article" date="2019" name="Int. J. Syst. Evol. Microbiol.">
        <title>The Global Catalogue of Microorganisms (GCM) 10K type strain sequencing project: providing services to taxonomists for standard genome sequencing and annotation.</title>
        <authorList>
            <consortium name="The Broad Institute Genomics Platform"/>
            <consortium name="The Broad Institute Genome Sequencing Center for Infectious Disease"/>
            <person name="Wu L."/>
            <person name="Ma J."/>
        </authorList>
    </citation>
    <scope>NUCLEOTIDE SEQUENCE [LARGE SCALE GENOMIC DNA]</scope>
    <source>
        <strain evidence="3">JCM 17225</strain>
    </source>
</reference>
<comment type="caution">
    <text evidence="2">The sequence shown here is derived from an EMBL/GenBank/DDBJ whole genome shotgun (WGS) entry which is preliminary data.</text>
</comment>
<keyword evidence="1" id="KW-1133">Transmembrane helix</keyword>
<evidence type="ECO:0008006" key="4">
    <source>
        <dbReference type="Google" id="ProtNLM"/>
    </source>
</evidence>